<dbReference type="InterPro" id="IPR019533">
    <property type="entry name" value="Peptidase_S26"/>
</dbReference>
<dbReference type="Proteomes" id="UP000016587">
    <property type="component" value="Chromosome"/>
</dbReference>
<evidence type="ECO:0000256" key="5">
    <source>
        <dbReference type="ARBA" id="ARBA00022801"/>
    </source>
</evidence>
<evidence type="ECO:0000256" key="4">
    <source>
        <dbReference type="ARBA" id="ARBA00019232"/>
    </source>
</evidence>
<dbReference type="AlphaFoldDB" id="T2GBU7"/>
<dbReference type="PRINTS" id="PR00727">
    <property type="entry name" value="LEADERPTASE"/>
</dbReference>
<keyword evidence="5 7" id="KW-0378">Hydrolase</keyword>
<dbReference type="PATRIC" id="fig|1121448.10.peg.1753"/>
<evidence type="ECO:0000256" key="2">
    <source>
        <dbReference type="ARBA" id="ARBA00009370"/>
    </source>
</evidence>
<evidence type="ECO:0000256" key="3">
    <source>
        <dbReference type="ARBA" id="ARBA00013208"/>
    </source>
</evidence>
<evidence type="ECO:0000313" key="10">
    <source>
        <dbReference type="Proteomes" id="UP000016587"/>
    </source>
</evidence>
<gene>
    <name evidence="9" type="ORF">DGI_1782</name>
</gene>
<evidence type="ECO:0000256" key="6">
    <source>
        <dbReference type="PIRSR" id="PIRSR600223-1"/>
    </source>
</evidence>
<dbReference type="GO" id="GO:0016020">
    <property type="term" value="C:membrane"/>
    <property type="evidence" value="ECO:0007669"/>
    <property type="project" value="UniProtKB-SubCell"/>
</dbReference>
<dbReference type="SUPFAM" id="SSF51306">
    <property type="entry name" value="LexA/Signal peptidase"/>
    <property type="match status" value="1"/>
</dbReference>
<feature type="active site" evidence="6">
    <location>
        <position position="95"/>
    </location>
</feature>
<dbReference type="InterPro" id="IPR019758">
    <property type="entry name" value="Pept_S26A_signal_pept_1_CS"/>
</dbReference>
<dbReference type="Gene3D" id="2.10.109.10">
    <property type="entry name" value="Umud Fragment, subunit A"/>
    <property type="match status" value="1"/>
</dbReference>
<dbReference type="RefSeq" id="WP_021760456.1">
    <property type="nucleotide sequence ID" value="NC_022444.1"/>
</dbReference>
<dbReference type="OrthoDB" id="9815782at2"/>
<comment type="similarity">
    <text evidence="2 7">Belongs to the peptidase S26 family.</text>
</comment>
<evidence type="ECO:0000313" key="9">
    <source>
        <dbReference type="EMBL" id="AGW13581.1"/>
    </source>
</evidence>
<dbReference type="eggNOG" id="COG0681">
    <property type="taxonomic scope" value="Bacteria"/>
</dbReference>
<dbReference type="PANTHER" id="PTHR43390">
    <property type="entry name" value="SIGNAL PEPTIDASE I"/>
    <property type="match status" value="1"/>
</dbReference>
<dbReference type="InterPro" id="IPR036286">
    <property type="entry name" value="LexA/Signal_pep-like_sf"/>
</dbReference>
<dbReference type="CDD" id="cd06530">
    <property type="entry name" value="S26_SPase_I"/>
    <property type="match status" value="1"/>
</dbReference>
<feature type="active site" evidence="6">
    <location>
        <position position="40"/>
    </location>
</feature>
<dbReference type="GO" id="GO:0006465">
    <property type="term" value="P:signal peptide processing"/>
    <property type="evidence" value="ECO:0007669"/>
    <property type="project" value="InterPro"/>
</dbReference>
<dbReference type="STRING" id="1121448.DGI_1782"/>
<dbReference type="HOGENOM" id="CLU_028723_1_3_7"/>
<dbReference type="PROSITE" id="PS00761">
    <property type="entry name" value="SPASE_I_3"/>
    <property type="match status" value="1"/>
</dbReference>
<dbReference type="KEGG" id="dgg:DGI_1782"/>
<reference evidence="10" key="2">
    <citation type="submission" date="2013-07" db="EMBL/GenBank/DDBJ databases">
        <authorList>
            <person name="Morais-Silva F.O."/>
            <person name="Rezende A.M."/>
            <person name="Pimentel C."/>
            <person name="Resende D.M."/>
            <person name="Santos C.I."/>
            <person name="Clemente C."/>
            <person name="de Oliveira L.M."/>
            <person name="da Silva S.M."/>
            <person name="Costa D.A."/>
            <person name="Varela-Raposo A."/>
            <person name="Horacio E.C.A."/>
            <person name="Matos M."/>
            <person name="Flores O."/>
            <person name="Ruiz J.C."/>
            <person name="Rodrigues-Pousada C."/>
        </authorList>
    </citation>
    <scope>NUCLEOTIDE SEQUENCE [LARGE SCALE GENOMIC DNA]</scope>
    <source>
        <strain evidence="10">ATCC 19364 / DSM 1382 / NCIMB 9332 / VKM B-1759</strain>
    </source>
</reference>
<reference evidence="9 10" key="1">
    <citation type="journal article" date="2013" name="J. Bacteriol.">
        <title>Roles of HynAB and Ech, the only two hydrogenases found in the model sulfate reducer Desulfovibrio gigas.</title>
        <authorList>
            <person name="Morais-Silva F.O."/>
            <person name="Santos C.I."/>
            <person name="Rodrigues R."/>
            <person name="Pereira I.A."/>
            <person name="Rodrigues-Pousada C."/>
        </authorList>
    </citation>
    <scope>NUCLEOTIDE SEQUENCE [LARGE SCALE GENOMIC DNA]</scope>
    <source>
        <strain evidence="10">ATCC 19364 / DSM 1382 / NCIMB 9332 / VKM B-1759</strain>
    </source>
</reference>
<protein>
    <recommendedName>
        <fullName evidence="4 7">Signal peptidase I</fullName>
        <ecNumber evidence="3 7">3.4.21.89</ecNumber>
    </recommendedName>
</protein>
<organism evidence="9 10">
    <name type="scientific">Megalodesulfovibrio gigas (strain ATCC 19364 / DSM 1382 / NCIMB 9332 / VKM B-1759)</name>
    <name type="common">Desulfovibrio gigas</name>
    <dbReference type="NCBI Taxonomy" id="1121448"/>
    <lineage>
        <taxon>Bacteria</taxon>
        <taxon>Pseudomonadati</taxon>
        <taxon>Thermodesulfobacteriota</taxon>
        <taxon>Desulfovibrionia</taxon>
        <taxon>Desulfovibrionales</taxon>
        <taxon>Desulfovibrionaceae</taxon>
        <taxon>Megalodesulfovibrio</taxon>
    </lineage>
</organism>
<keyword evidence="10" id="KW-1185">Reference proteome</keyword>
<proteinExistence type="inferred from homology"/>
<dbReference type="InterPro" id="IPR019757">
    <property type="entry name" value="Pept_S26A_signal_pept_1_Lys-AS"/>
</dbReference>
<keyword evidence="7" id="KW-0645">Protease</keyword>
<dbReference type="PROSITE" id="PS00760">
    <property type="entry name" value="SPASE_I_2"/>
    <property type="match status" value="1"/>
</dbReference>
<dbReference type="EMBL" id="CP006585">
    <property type="protein sequence ID" value="AGW13581.1"/>
    <property type="molecule type" value="Genomic_DNA"/>
</dbReference>
<evidence type="ECO:0000259" key="8">
    <source>
        <dbReference type="Pfam" id="PF10502"/>
    </source>
</evidence>
<comment type="catalytic activity">
    <reaction evidence="1 7">
        <text>Cleavage of hydrophobic, N-terminal signal or leader sequences from secreted and periplasmic proteins.</text>
        <dbReference type="EC" id="3.4.21.89"/>
    </reaction>
</comment>
<name>T2GBU7_MEGG1</name>
<dbReference type="NCBIfam" id="TIGR02227">
    <property type="entry name" value="sigpep_I_bact"/>
    <property type="match status" value="1"/>
</dbReference>
<feature type="domain" description="Peptidase S26" evidence="8">
    <location>
        <begin position="10"/>
        <end position="182"/>
    </location>
</feature>
<comment type="subcellular location">
    <subcellularLocation>
        <location evidence="7">Membrane</location>
        <topology evidence="7">Single-pass type II membrane protein</topology>
    </subcellularLocation>
</comment>
<dbReference type="InterPro" id="IPR000223">
    <property type="entry name" value="Pept_S26A_signal_pept_1"/>
</dbReference>
<dbReference type="EC" id="3.4.21.89" evidence="3 7"/>
<evidence type="ECO:0000256" key="7">
    <source>
        <dbReference type="RuleBase" id="RU362042"/>
    </source>
</evidence>
<dbReference type="Pfam" id="PF10502">
    <property type="entry name" value="Peptidase_S26"/>
    <property type="match status" value="1"/>
</dbReference>
<sequence length="200" mass="22971">MTPRWQKMLKEYAEALIIAFVLAMFIRAFVVQAFTIPSGSMLQTLQIGDYLLVSKLSYGIKVPFTHSYLTMWATPEHGDIIVFENPNDPSKDFIKRVIGMPGDTIEIKDKKVYRNGQALDESYVQFVDPNVVMGPRDHKDPIVVPDGNYFVMGDNRDDSLDSRFWGFVPVGNLRGKAWMIYWSWESMGSIRWNRIGTLVH</sequence>
<dbReference type="GO" id="GO:0009003">
    <property type="term" value="F:signal peptidase activity"/>
    <property type="evidence" value="ECO:0007669"/>
    <property type="project" value="UniProtKB-EC"/>
</dbReference>
<accession>T2GBU7</accession>
<dbReference type="GO" id="GO:0004252">
    <property type="term" value="F:serine-type endopeptidase activity"/>
    <property type="evidence" value="ECO:0007669"/>
    <property type="project" value="InterPro"/>
</dbReference>
<dbReference type="PANTHER" id="PTHR43390:SF1">
    <property type="entry name" value="CHLOROPLAST PROCESSING PEPTIDASE"/>
    <property type="match status" value="1"/>
</dbReference>
<evidence type="ECO:0000256" key="1">
    <source>
        <dbReference type="ARBA" id="ARBA00000677"/>
    </source>
</evidence>
<dbReference type="MEROPS" id="S26.025"/>